<evidence type="ECO:0000256" key="4">
    <source>
        <dbReference type="SAM" id="Phobius"/>
    </source>
</evidence>
<dbReference type="GO" id="GO:0005829">
    <property type="term" value="C:cytosol"/>
    <property type="evidence" value="ECO:0007669"/>
    <property type="project" value="TreeGrafter"/>
</dbReference>
<reference evidence="5" key="1">
    <citation type="submission" date="2019-08" db="EMBL/GenBank/DDBJ databases">
        <authorList>
            <person name="Kucharzyk K."/>
            <person name="Murdoch R.W."/>
            <person name="Higgins S."/>
            <person name="Loffler F."/>
        </authorList>
    </citation>
    <scope>NUCLEOTIDE SEQUENCE</scope>
</reference>
<evidence type="ECO:0008006" key="6">
    <source>
        <dbReference type="Google" id="ProtNLM"/>
    </source>
</evidence>
<protein>
    <recommendedName>
        <fullName evidence="6">Chaperone protein Skp</fullName>
    </recommendedName>
</protein>
<keyword evidence="4" id="KW-0472">Membrane</keyword>
<dbReference type="SMART" id="SM00935">
    <property type="entry name" value="OmpH"/>
    <property type="match status" value="1"/>
</dbReference>
<dbReference type="GO" id="GO:0051082">
    <property type="term" value="F:unfolded protein binding"/>
    <property type="evidence" value="ECO:0007669"/>
    <property type="project" value="InterPro"/>
</dbReference>
<comment type="caution">
    <text evidence="5">The sequence shown here is derived from an EMBL/GenBank/DDBJ whole genome shotgun (WGS) entry which is preliminary data.</text>
</comment>
<organism evidence="5">
    <name type="scientific">bioreactor metagenome</name>
    <dbReference type="NCBI Taxonomy" id="1076179"/>
    <lineage>
        <taxon>unclassified sequences</taxon>
        <taxon>metagenomes</taxon>
        <taxon>ecological metagenomes</taxon>
    </lineage>
</organism>
<proteinExistence type="inferred from homology"/>
<evidence type="ECO:0000256" key="1">
    <source>
        <dbReference type="ARBA" id="ARBA00009091"/>
    </source>
</evidence>
<feature type="coiled-coil region" evidence="3">
    <location>
        <begin position="72"/>
        <end position="149"/>
    </location>
</feature>
<keyword evidence="4" id="KW-0812">Transmembrane</keyword>
<dbReference type="PANTHER" id="PTHR35089:SF1">
    <property type="entry name" value="CHAPERONE PROTEIN SKP"/>
    <property type="match status" value="1"/>
</dbReference>
<dbReference type="GO" id="GO:0050821">
    <property type="term" value="P:protein stabilization"/>
    <property type="evidence" value="ECO:0007669"/>
    <property type="project" value="TreeGrafter"/>
</dbReference>
<gene>
    <name evidence="5" type="ORF">SDC9_45733</name>
</gene>
<accession>A0A644W6W4</accession>
<keyword evidence="3" id="KW-0175">Coiled coil</keyword>
<keyword evidence="4" id="KW-1133">Transmembrane helix</keyword>
<dbReference type="Pfam" id="PF03938">
    <property type="entry name" value="OmpH"/>
    <property type="match status" value="1"/>
</dbReference>
<dbReference type="PANTHER" id="PTHR35089">
    <property type="entry name" value="CHAPERONE PROTEIN SKP"/>
    <property type="match status" value="1"/>
</dbReference>
<feature type="transmembrane region" description="Helical" evidence="4">
    <location>
        <begin position="6"/>
        <end position="25"/>
    </location>
</feature>
<keyword evidence="2" id="KW-0732">Signal</keyword>
<dbReference type="AlphaFoldDB" id="A0A644W6W4"/>
<evidence type="ECO:0000256" key="2">
    <source>
        <dbReference type="ARBA" id="ARBA00022729"/>
    </source>
</evidence>
<dbReference type="Gene3D" id="3.30.910.20">
    <property type="entry name" value="Skp domain"/>
    <property type="match status" value="1"/>
</dbReference>
<evidence type="ECO:0000256" key="3">
    <source>
        <dbReference type="SAM" id="Coils"/>
    </source>
</evidence>
<dbReference type="InterPro" id="IPR024930">
    <property type="entry name" value="Skp_dom_sf"/>
</dbReference>
<comment type="similarity">
    <text evidence="1">Belongs to the Skp family.</text>
</comment>
<dbReference type="EMBL" id="VSSQ01000671">
    <property type="protein sequence ID" value="MPL99515.1"/>
    <property type="molecule type" value="Genomic_DNA"/>
</dbReference>
<dbReference type="InterPro" id="IPR005632">
    <property type="entry name" value="Chaperone_Skp"/>
</dbReference>
<sequence length="201" mass="23157">MKNILLILNAVLVIAVIILFVLVLGNKNNNSFSGEFTGSDSTASVRLPIAYVNIDSLLLNYQFAKESNESLMKKQEDSRLDLNVKARQLQGEMAEFQRKLENNAFLSRERAEQEQNRLMRKEQDLQQLNAKLSQELMDVQQKVSEELRDSINAFLKQYNKDKKYELILSNTSSDNILLSNDIYDITKEVTEALNSRYSKKK</sequence>
<name>A0A644W6W4_9ZZZZ</name>
<evidence type="ECO:0000313" key="5">
    <source>
        <dbReference type="EMBL" id="MPL99515.1"/>
    </source>
</evidence>
<dbReference type="SUPFAM" id="SSF111384">
    <property type="entry name" value="OmpH-like"/>
    <property type="match status" value="1"/>
</dbReference>